<dbReference type="Pfam" id="PF06271">
    <property type="entry name" value="RDD"/>
    <property type="match status" value="1"/>
</dbReference>
<feature type="domain" description="RDD" evidence="6">
    <location>
        <begin position="33"/>
        <end position="155"/>
    </location>
</feature>
<comment type="subcellular location">
    <subcellularLocation>
        <location evidence="1">Membrane</location>
        <topology evidence="1">Multi-pass membrane protein</topology>
    </subcellularLocation>
</comment>
<dbReference type="EMBL" id="SPKJ01000005">
    <property type="protein sequence ID" value="MYZ46694.1"/>
    <property type="molecule type" value="Genomic_DNA"/>
</dbReference>
<keyword evidence="4 5" id="KW-0472">Membrane</keyword>
<evidence type="ECO:0000256" key="4">
    <source>
        <dbReference type="ARBA" id="ARBA00023136"/>
    </source>
</evidence>
<feature type="transmembrane region" description="Helical" evidence="5">
    <location>
        <begin position="116"/>
        <end position="142"/>
    </location>
</feature>
<evidence type="ECO:0000259" key="6">
    <source>
        <dbReference type="Pfam" id="PF06271"/>
    </source>
</evidence>
<evidence type="ECO:0000256" key="3">
    <source>
        <dbReference type="ARBA" id="ARBA00022989"/>
    </source>
</evidence>
<comment type="caution">
    <text evidence="7">The sequence shown here is derived from an EMBL/GenBank/DDBJ whole genome shotgun (WGS) entry which is preliminary data.</text>
</comment>
<accession>A0A964T2G3</accession>
<dbReference type="InterPro" id="IPR010432">
    <property type="entry name" value="RDD"/>
</dbReference>
<evidence type="ECO:0000256" key="2">
    <source>
        <dbReference type="ARBA" id="ARBA00022692"/>
    </source>
</evidence>
<proteinExistence type="predicted"/>
<evidence type="ECO:0000313" key="8">
    <source>
        <dbReference type="Proteomes" id="UP000773614"/>
    </source>
</evidence>
<sequence>MNTATHSVATAPGPARVAFDPVLDPALYDGVRTRRLLAFMIDAAFVLVLMVLATIMVAVLGILTLGLGWLLFPLIWPFVAIVYTMFTLGGPASATPGMRFAGLEMRTWLGERIDPLLALFHSILFWLSVTLATPLVLLVSLATPRKRLLHDFLAGTIVIRSDRFGRR</sequence>
<feature type="transmembrane region" description="Helical" evidence="5">
    <location>
        <begin position="75"/>
        <end position="95"/>
    </location>
</feature>
<evidence type="ECO:0000256" key="5">
    <source>
        <dbReference type="SAM" id="Phobius"/>
    </source>
</evidence>
<evidence type="ECO:0000313" key="7">
    <source>
        <dbReference type="EMBL" id="MYZ46694.1"/>
    </source>
</evidence>
<feature type="transmembrane region" description="Helical" evidence="5">
    <location>
        <begin position="36"/>
        <end position="69"/>
    </location>
</feature>
<reference evidence="7" key="1">
    <citation type="submission" date="2019-03" db="EMBL/GenBank/DDBJ databases">
        <title>Afifella sp. nov., isolated from activated sludge.</title>
        <authorList>
            <person name="Li Q."/>
            <person name="Liu Y."/>
        </authorList>
    </citation>
    <scope>NUCLEOTIDE SEQUENCE</scope>
    <source>
        <strain evidence="7">L72</strain>
    </source>
</reference>
<name>A0A964T2G3_9HYPH</name>
<keyword evidence="8" id="KW-1185">Reference proteome</keyword>
<keyword evidence="2 5" id="KW-0812">Transmembrane</keyword>
<dbReference type="OrthoDB" id="7270324at2"/>
<dbReference type="GO" id="GO:0016020">
    <property type="term" value="C:membrane"/>
    <property type="evidence" value="ECO:0007669"/>
    <property type="project" value="UniProtKB-SubCell"/>
</dbReference>
<dbReference type="AlphaFoldDB" id="A0A964T2G3"/>
<organism evidence="7 8">
    <name type="scientific">Propylenella binzhouense</name>
    <dbReference type="NCBI Taxonomy" id="2555902"/>
    <lineage>
        <taxon>Bacteria</taxon>
        <taxon>Pseudomonadati</taxon>
        <taxon>Pseudomonadota</taxon>
        <taxon>Alphaproteobacteria</taxon>
        <taxon>Hyphomicrobiales</taxon>
        <taxon>Propylenellaceae</taxon>
        <taxon>Propylenella</taxon>
    </lineage>
</organism>
<keyword evidence="3 5" id="KW-1133">Transmembrane helix</keyword>
<dbReference type="Proteomes" id="UP000773614">
    <property type="component" value="Unassembled WGS sequence"/>
</dbReference>
<gene>
    <name evidence="7" type="ORF">E4O86_03035</name>
</gene>
<protein>
    <submittedName>
        <fullName evidence="7">RDD family protein</fullName>
    </submittedName>
</protein>
<evidence type="ECO:0000256" key="1">
    <source>
        <dbReference type="ARBA" id="ARBA00004141"/>
    </source>
</evidence>